<dbReference type="AlphaFoldDB" id="A0A0A1U1G3"/>
<dbReference type="Proteomes" id="UP000014680">
    <property type="component" value="Unassembled WGS sequence"/>
</dbReference>
<dbReference type="VEuPathDB" id="AmoebaDB:EIN_274320"/>
<sequence>MTDETIFSLTHCFAILTERVKNKTKELKDDKVFEMMSKVIQQNESSDKNQKILEMALSQKLKFETLFLEQNEQLQIIETEMAKLRAVIQNVKTESVSVQQKIDYFVDRCVDIEARKREMEIAKVDENFYNQKIILEKFRSEKSHQIEKDKKNKNDERLSFCQIESGRTNEHLDAPKKDEKVLGNEQNSANGVIHTSEQENGQLPLVIKTDCLCGTEILATRPESDDEEDPYDETNYVIENRPKTFFIPEEFRESKCKVVERPTQVALVPKEVPNEIEVDCCFENVIKWTSFTKSEIIFQSRSIKENIKTVFLEKICGVPNVCVIITDDKENEFGAFFEKALDTEKDVGVDKKHFLFISKKSGVFFTTLIKQKVNGVGLGVDLFNSNELFYIGNNSFHFVSVSIDEKGAAYSLPTIYQVDDYWLNGTQETPFAVKSIVVARLY</sequence>
<organism evidence="1 2">
    <name type="scientific">Entamoeba invadens IP1</name>
    <dbReference type="NCBI Taxonomy" id="370355"/>
    <lineage>
        <taxon>Eukaryota</taxon>
        <taxon>Amoebozoa</taxon>
        <taxon>Evosea</taxon>
        <taxon>Archamoebae</taxon>
        <taxon>Mastigamoebida</taxon>
        <taxon>Entamoebidae</taxon>
        <taxon>Entamoeba</taxon>
    </lineage>
</organism>
<reference evidence="1 2" key="1">
    <citation type="submission" date="2012-10" db="EMBL/GenBank/DDBJ databases">
        <authorList>
            <person name="Zafar N."/>
            <person name="Inman J."/>
            <person name="Hall N."/>
            <person name="Lorenzi H."/>
            <person name="Caler E."/>
        </authorList>
    </citation>
    <scope>NUCLEOTIDE SEQUENCE [LARGE SCALE GENOMIC DNA]</scope>
    <source>
        <strain evidence="1 2">IP1</strain>
    </source>
</reference>
<name>A0A0A1U1G3_ENTIV</name>
<dbReference type="KEGG" id="eiv:EIN_274320"/>
<protein>
    <recommendedName>
        <fullName evidence="3">TLDc domain-containing protein</fullName>
    </recommendedName>
</protein>
<gene>
    <name evidence="1" type="ORF">EIN_274320</name>
</gene>
<dbReference type="GeneID" id="14886793"/>
<dbReference type="EMBL" id="KB206783">
    <property type="protein sequence ID" value="ELP87865.1"/>
    <property type="molecule type" value="Genomic_DNA"/>
</dbReference>
<proteinExistence type="predicted"/>
<dbReference type="RefSeq" id="XP_004254636.1">
    <property type="nucleotide sequence ID" value="XM_004254588.1"/>
</dbReference>
<accession>A0A0A1U1G3</accession>
<evidence type="ECO:0000313" key="1">
    <source>
        <dbReference type="EMBL" id="ELP87865.1"/>
    </source>
</evidence>
<keyword evidence="2" id="KW-1185">Reference proteome</keyword>
<evidence type="ECO:0000313" key="2">
    <source>
        <dbReference type="Proteomes" id="UP000014680"/>
    </source>
</evidence>
<evidence type="ECO:0008006" key="3">
    <source>
        <dbReference type="Google" id="ProtNLM"/>
    </source>
</evidence>